<evidence type="ECO:0000259" key="1">
    <source>
        <dbReference type="Pfam" id="PF13649"/>
    </source>
</evidence>
<accession>A0A163CM09</accession>
<dbReference type="Proteomes" id="UP000185657">
    <property type="component" value="Unassembled WGS sequence"/>
</dbReference>
<dbReference type="KEGG" id="hyl:LPB072_17805"/>
<dbReference type="InterPro" id="IPR029063">
    <property type="entry name" value="SAM-dependent_MTases_sf"/>
</dbReference>
<dbReference type="EMBL" id="LVWD01000003">
    <property type="protein sequence ID" value="OAD43562.1"/>
    <property type="molecule type" value="Genomic_DNA"/>
</dbReference>
<dbReference type="Pfam" id="PF13649">
    <property type="entry name" value="Methyltransf_25"/>
    <property type="match status" value="1"/>
</dbReference>
<proteinExistence type="predicted"/>
<evidence type="ECO:0000313" key="5">
    <source>
        <dbReference type="Proteomes" id="UP000185680"/>
    </source>
</evidence>
<reference evidence="2 5" key="2">
    <citation type="submission" date="2016-10" db="EMBL/GenBank/DDBJ databases">
        <title>Hydorgenophaga sp. LPB0072 isolated from gastropod.</title>
        <authorList>
            <person name="Kim E."/>
            <person name="Yi H."/>
        </authorList>
    </citation>
    <scope>NUCLEOTIDE SEQUENCE [LARGE SCALE GENOMIC DNA]</scope>
    <source>
        <strain evidence="2 5">LPB0072</strain>
    </source>
</reference>
<sequence>MNPNQISIERYRDKAAGYDASAEFTMPLRRRTIALLHLRAGETVIDVGAGTGLSYALLRDGVGDTGQVWGFEQSPEMFAVGEQRVQREHWPNVLHLQAPAETVNLPGMADAVLFNYTHDICRTPAAVANILRQVKPGARVAMAGIKFFPWWTGPLNILAWLKNRPYNAKAADLWEPWSHVAAACSDFQWHSTQWGMGYVASGIKRGDPP</sequence>
<evidence type="ECO:0000313" key="2">
    <source>
        <dbReference type="EMBL" id="AOW14413.1"/>
    </source>
</evidence>
<dbReference type="InterPro" id="IPR041698">
    <property type="entry name" value="Methyltransf_25"/>
</dbReference>
<protein>
    <recommendedName>
        <fullName evidence="1">Methyltransferase domain-containing protein</fullName>
    </recommendedName>
</protein>
<organism evidence="2 5">
    <name type="scientific">Hydrogenophaga crassostreae</name>
    <dbReference type="NCBI Taxonomy" id="1763535"/>
    <lineage>
        <taxon>Bacteria</taxon>
        <taxon>Pseudomonadati</taxon>
        <taxon>Pseudomonadota</taxon>
        <taxon>Betaproteobacteria</taxon>
        <taxon>Burkholderiales</taxon>
        <taxon>Comamonadaceae</taxon>
        <taxon>Hydrogenophaga</taxon>
    </lineage>
</organism>
<dbReference type="CDD" id="cd02440">
    <property type="entry name" value="AdoMet_MTases"/>
    <property type="match status" value="1"/>
</dbReference>
<gene>
    <name evidence="2" type="ORF">LPB072_17805</name>
    <name evidence="3" type="ORF">LPB72_03230</name>
</gene>
<dbReference type="STRING" id="1763535.LPB072_17805"/>
<dbReference type="Gene3D" id="3.40.50.150">
    <property type="entry name" value="Vaccinia Virus protein VP39"/>
    <property type="match status" value="1"/>
</dbReference>
<dbReference type="Proteomes" id="UP000185680">
    <property type="component" value="Chromosome"/>
</dbReference>
<feature type="domain" description="Methyltransferase" evidence="1">
    <location>
        <begin position="44"/>
        <end position="137"/>
    </location>
</feature>
<dbReference type="SUPFAM" id="SSF53335">
    <property type="entry name" value="S-adenosyl-L-methionine-dependent methyltransferases"/>
    <property type="match status" value="1"/>
</dbReference>
<name>A0A163CM09_9BURK</name>
<reference evidence="3 4" key="1">
    <citation type="submission" date="2016-02" db="EMBL/GenBank/DDBJ databases">
        <title>Draft genome sequence of Hydrogenophaga sp. LPB0072.</title>
        <authorList>
            <person name="Shin S.-K."/>
            <person name="Yi H."/>
        </authorList>
    </citation>
    <scope>NUCLEOTIDE SEQUENCE [LARGE SCALE GENOMIC DNA]</scope>
    <source>
        <strain evidence="3 4">LPB0072</strain>
    </source>
</reference>
<dbReference type="AlphaFoldDB" id="A0A163CM09"/>
<dbReference type="RefSeq" id="WP_066085479.1">
    <property type="nucleotide sequence ID" value="NZ_CP017476.1"/>
</dbReference>
<dbReference type="EMBL" id="CP017476">
    <property type="protein sequence ID" value="AOW14413.1"/>
    <property type="molecule type" value="Genomic_DNA"/>
</dbReference>
<evidence type="ECO:0000313" key="4">
    <source>
        <dbReference type="Proteomes" id="UP000185657"/>
    </source>
</evidence>
<keyword evidence="4" id="KW-1185">Reference proteome</keyword>
<evidence type="ECO:0000313" key="3">
    <source>
        <dbReference type="EMBL" id="OAD43562.1"/>
    </source>
</evidence>
<dbReference type="OrthoDB" id="8595155at2"/>